<dbReference type="PANTHER" id="PTHR48475:SF2">
    <property type="entry name" value="RIBONUCLEASE H"/>
    <property type="match status" value="1"/>
</dbReference>
<gene>
    <name evidence="2" type="ORF">RJ639_007333</name>
</gene>
<dbReference type="EMBL" id="JAVXUP010001102">
    <property type="protein sequence ID" value="KAK3015956.1"/>
    <property type="molecule type" value="Genomic_DNA"/>
</dbReference>
<dbReference type="Proteomes" id="UP001188597">
    <property type="component" value="Unassembled WGS sequence"/>
</dbReference>
<organism evidence="2 3">
    <name type="scientific">Escallonia herrerae</name>
    <dbReference type="NCBI Taxonomy" id="1293975"/>
    <lineage>
        <taxon>Eukaryota</taxon>
        <taxon>Viridiplantae</taxon>
        <taxon>Streptophyta</taxon>
        <taxon>Embryophyta</taxon>
        <taxon>Tracheophyta</taxon>
        <taxon>Spermatophyta</taxon>
        <taxon>Magnoliopsida</taxon>
        <taxon>eudicotyledons</taxon>
        <taxon>Gunneridae</taxon>
        <taxon>Pentapetalae</taxon>
        <taxon>asterids</taxon>
        <taxon>campanulids</taxon>
        <taxon>Escalloniales</taxon>
        <taxon>Escalloniaceae</taxon>
        <taxon>Escallonia</taxon>
    </lineage>
</organism>
<dbReference type="GO" id="GO:0004523">
    <property type="term" value="F:RNA-DNA hybrid ribonuclease activity"/>
    <property type="evidence" value="ECO:0007669"/>
    <property type="project" value="InterPro"/>
</dbReference>
<evidence type="ECO:0000313" key="3">
    <source>
        <dbReference type="Proteomes" id="UP001188597"/>
    </source>
</evidence>
<feature type="domain" description="RNase H type-1" evidence="1">
    <location>
        <begin position="123"/>
        <end position="206"/>
    </location>
</feature>
<reference evidence="2" key="1">
    <citation type="submission" date="2022-12" db="EMBL/GenBank/DDBJ databases">
        <title>Draft genome assemblies for two species of Escallonia (Escalloniales).</title>
        <authorList>
            <person name="Chanderbali A."/>
            <person name="Dervinis C."/>
            <person name="Anghel I."/>
            <person name="Soltis D."/>
            <person name="Soltis P."/>
            <person name="Zapata F."/>
        </authorList>
    </citation>
    <scope>NUCLEOTIDE SEQUENCE</scope>
    <source>
        <strain evidence="2">UCBG64.0493</strain>
        <tissue evidence="2">Leaf</tissue>
    </source>
</reference>
<dbReference type="GO" id="GO:0003676">
    <property type="term" value="F:nucleic acid binding"/>
    <property type="evidence" value="ECO:0007669"/>
    <property type="project" value="InterPro"/>
</dbReference>
<protein>
    <recommendedName>
        <fullName evidence="1">RNase H type-1 domain-containing protein</fullName>
    </recommendedName>
</protein>
<proteinExistence type="predicted"/>
<dbReference type="InterPro" id="IPR002156">
    <property type="entry name" value="RNaseH_domain"/>
</dbReference>
<keyword evidence="3" id="KW-1185">Reference proteome</keyword>
<dbReference type="InterPro" id="IPR012337">
    <property type="entry name" value="RNaseH-like_sf"/>
</dbReference>
<sequence>MQRGEPVEELLSIEVYPRKENKKVQIGLNLKEDTKLELVNLLRTYAYVFAWIAADMPGIDLEVITHRLVNWSVELGKFVIQYKPHTVIKAQAIADFIIECTSPEDPPQLVIYEVPDPWNLYVDGSSAVGSSGARIILISPEGFVVEYTLRFEFQASNNEVEYEALLARIRLACTLKVDSLSVHSDSQLVVNHVLGDYEARDERMAQYL</sequence>
<evidence type="ECO:0000313" key="2">
    <source>
        <dbReference type="EMBL" id="KAK3015956.1"/>
    </source>
</evidence>
<name>A0AA88VUZ1_9ASTE</name>
<dbReference type="SUPFAM" id="SSF53098">
    <property type="entry name" value="Ribonuclease H-like"/>
    <property type="match status" value="1"/>
</dbReference>
<comment type="caution">
    <text evidence="2">The sequence shown here is derived from an EMBL/GenBank/DDBJ whole genome shotgun (WGS) entry which is preliminary data.</text>
</comment>
<evidence type="ECO:0000259" key="1">
    <source>
        <dbReference type="Pfam" id="PF13456"/>
    </source>
</evidence>
<dbReference type="InterPro" id="IPR036397">
    <property type="entry name" value="RNaseH_sf"/>
</dbReference>
<dbReference type="PANTHER" id="PTHR48475">
    <property type="entry name" value="RIBONUCLEASE H"/>
    <property type="match status" value="1"/>
</dbReference>
<dbReference type="CDD" id="cd09279">
    <property type="entry name" value="RNase_HI_like"/>
    <property type="match status" value="1"/>
</dbReference>
<dbReference type="Gene3D" id="3.30.420.10">
    <property type="entry name" value="Ribonuclease H-like superfamily/Ribonuclease H"/>
    <property type="match status" value="1"/>
</dbReference>
<dbReference type="AlphaFoldDB" id="A0AA88VUZ1"/>
<dbReference type="Pfam" id="PF13456">
    <property type="entry name" value="RVT_3"/>
    <property type="match status" value="1"/>
</dbReference>
<accession>A0AA88VUZ1</accession>